<dbReference type="Pfam" id="PF23023">
    <property type="entry name" value="Anti-Pycsar_Apyc1"/>
    <property type="match status" value="1"/>
</dbReference>
<feature type="binding site" evidence="1">
    <location>
        <position position="66"/>
    </location>
    <ligand>
        <name>Zn(2+)</name>
        <dbReference type="ChEBI" id="CHEBI:29105"/>
        <label>2</label>
        <note>catalytic</note>
    </ligand>
</feature>
<evidence type="ECO:0000313" key="3">
    <source>
        <dbReference type="Proteomes" id="UP001047646"/>
    </source>
</evidence>
<proteinExistence type="inferred from homology"/>
<accession>A0ABX8M7C0</accession>
<protein>
    <recommendedName>
        <fullName evidence="1">Ribonuclease Z</fullName>
        <shortName evidence="1">RNase Z</shortName>
        <ecNumber evidence="1">3.1.26.11</ecNumber>
    </recommendedName>
    <alternativeName>
        <fullName evidence="1">tRNA 3 endonuclease</fullName>
    </alternativeName>
    <alternativeName>
        <fullName evidence="1">tRNase Z</fullName>
    </alternativeName>
</protein>
<dbReference type="PANTHER" id="PTHR46018">
    <property type="entry name" value="ZINC PHOSPHODIESTERASE ELAC PROTEIN 1"/>
    <property type="match status" value="1"/>
</dbReference>
<dbReference type="Proteomes" id="UP001047646">
    <property type="component" value="Chromosome"/>
</dbReference>
<dbReference type="CDD" id="cd07717">
    <property type="entry name" value="RNaseZ_ZiPD-like_MBL-fold"/>
    <property type="match status" value="1"/>
</dbReference>
<feature type="binding site" evidence="1">
    <location>
        <position position="139"/>
    </location>
    <ligand>
        <name>Zn(2+)</name>
        <dbReference type="ChEBI" id="CHEBI:29105"/>
        <label>1</label>
        <note>catalytic</note>
    </ligand>
</feature>
<keyword evidence="1" id="KW-0479">Metal-binding</keyword>
<dbReference type="RefSeq" id="WP_217847947.1">
    <property type="nucleotide sequence ID" value="NZ_CP077073.1"/>
</dbReference>
<comment type="cofactor">
    <cofactor evidence="1">
        <name>Zn(2+)</name>
        <dbReference type="ChEBI" id="CHEBI:29105"/>
    </cofactor>
    <text evidence="1">Binds 2 Zn(2+) ions.</text>
</comment>
<dbReference type="PANTHER" id="PTHR46018:SF2">
    <property type="entry name" value="ZINC PHOSPHODIESTERASE ELAC PROTEIN 1"/>
    <property type="match status" value="1"/>
</dbReference>
<name>A0ABX8M7C0_9PSED</name>
<keyword evidence="1 2" id="KW-0378">Hydrolase</keyword>
<feature type="binding site" evidence="1">
    <location>
        <position position="62"/>
    </location>
    <ligand>
        <name>Zn(2+)</name>
        <dbReference type="ChEBI" id="CHEBI:29105"/>
        <label>1</label>
        <note>catalytic</note>
    </ligand>
</feature>
<comment type="function">
    <text evidence="1">Zinc phosphodiesterase, which displays some tRNA 3'-processing endonuclease activity. Probably involved in tRNA maturation, by removing a 3'-trailer from precursor tRNA.</text>
</comment>
<feature type="binding site" evidence="1">
    <location>
        <position position="64"/>
    </location>
    <ligand>
        <name>Zn(2+)</name>
        <dbReference type="ChEBI" id="CHEBI:29105"/>
        <label>1</label>
        <note>catalytic</note>
    </ligand>
</feature>
<evidence type="ECO:0000313" key="2">
    <source>
        <dbReference type="EMBL" id="QXH33571.1"/>
    </source>
</evidence>
<comment type="similarity">
    <text evidence="1">Belongs to the RNase Z family.</text>
</comment>
<dbReference type="NCBIfam" id="NF000801">
    <property type="entry name" value="PRK00055.1-3"/>
    <property type="match status" value="1"/>
</dbReference>
<comment type="catalytic activity">
    <reaction evidence="1">
        <text>Endonucleolytic cleavage of RNA, removing extra 3' nucleotides from tRNA precursor, generating 3' termini of tRNAs. A 3'-hydroxy group is left at the tRNA terminus and a 5'-phosphoryl group is left at the trailer molecule.</text>
        <dbReference type="EC" id="3.1.26.11"/>
    </reaction>
</comment>
<organism evidence="2 3">
    <name type="scientific">Pseudomonas muyukensis</name>
    <dbReference type="NCBI Taxonomy" id="2842357"/>
    <lineage>
        <taxon>Bacteria</taxon>
        <taxon>Pseudomonadati</taxon>
        <taxon>Pseudomonadota</taxon>
        <taxon>Gammaproteobacteria</taxon>
        <taxon>Pseudomonadales</taxon>
        <taxon>Pseudomonadaceae</taxon>
        <taxon>Pseudomonas</taxon>
    </lineage>
</organism>
<feature type="active site" description="Proton acceptor" evidence="1">
    <location>
        <position position="66"/>
    </location>
</feature>
<keyword evidence="1" id="KW-0862">Zinc</keyword>
<keyword evidence="3" id="KW-1185">Reference proteome</keyword>
<keyword evidence="1" id="KW-0255">Endonuclease</keyword>
<dbReference type="GO" id="GO:0042781">
    <property type="term" value="F:3'-tRNA processing endoribonuclease activity"/>
    <property type="evidence" value="ECO:0007669"/>
    <property type="project" value="UniProtKB-EC"/>
</dbReference>
<evidence type="ECO:0000256" key="1">
    <source>
        <dbReference type="HAMAP-Rule" id="MF_01818"/>
    </source>
</evidence>
<feature type="binding site" evidence="1">
    <location>
        <position position="67"/>
    </location>
    <ligand>
        <name>Zn(2+)</name>
        <dbReference type="ChEBI" id="CHEBI:29105"/>
        <label>2</label>
        <note>catalytic</note>
    </ligand>
</feature>
<keyword evidence="1" id="KW-0540">Nuclease</keyword>
<dbReference type="EC" id="3.1.26.11" evidence="1"/>
<dbReference type="InterPro" id="IPR013471">
    <property type="entry name" value="RNase_Z/BN"/>
</dbReference>
<feature type="binding site" evidence="1">
    <location>
        <position position="268"/>
    </location>
    <ligand>
        <name>Zn(2+)</name>
        <dbReference type="ChEBI" id="CHEBI:29105"/>
        <label>2</label>
        <note>catalytic</note>
    </ligand>
</feature>
<reference evidence="2" key="1">
    <citation type="journal article" date="2021" name="Microorganisms">
        <title>The Ever-Expanding Pseudomonas Genus: Description of 43 New Species and Partition of the Pseudomonas putida Group.</title>
        <authorList>
            <person name="Girard L."/>
            <person name="Lood C."/>
            <person name="Hofte M."/>
            <person name="Vandamme P."/>
            <person name="Rokni-Zadeh H."/>
            <person name="van Noort V."/>
            <person name="Lavigne R."/>
            <person name="De Mot R."/>
        </authorList>
    </citation>
    <scope>NUCLEOTIDE SEQUENCE</scope>
    <source>
        <strain evidence="2">COW39</strain>
    </source>
</reference>
<feature type="binding site" evidence="1">
    <location>
        <position position="209"/>
    </location>
    <ligand>
        <name>Zn(2+)</name>
        <dbReference type="ChEBI" id="CHEBI:29105"/>
        <label>1</label>
        <note>catalytic</note>
    </ligand>
</feature>
<dbReference type="EMBL" id="CP077073">
    <property type="protein sequence ID" value="QXH33571.1"/>
    <property type="molecule type" value="Genomic_DNA"/>
</dbReference>
<feature type="binding site" evidence="1">
    <location>
        <position position="209"/>
    </location>
    <ligand>
        <name>Zn(2+)</name>
        <dbReference type="ChEBI" id="CHEBI:29105"/>
        <label>2</label>
        <note>catalytic</note>
    </ligand>
</feature>
<sequence>MDLQFLGTSSGVPTKARNVSATAVIEASGSRWYLVDCGEGTQHQLLHSPLSLRELRAIFITHVHGDHCFGLPGLLASAGMSGRKEPLLLVMPAALQAWVRQSLAVSASYLAFELQFTDLETFTGMAFDNVQISALALSHRVPSWGFVFEESDPEPRLDTARLRAEGIAPGPLWGQLAHGQAVEHQGRTLDPRQYLLATRPVQRFIVCGDNDQPQLLAEWARDVDVLVHEATFTQPVIERAQGSFGHSTAAAVARFAEAAGVRNLVLTHFSARYQDKGGRGSSIEEVREEARACYRGHLTLARDLRRYRLGRDGVLVEVE</sequence>
<dbReference type="HAMAP" id="MF_01818">
    <property type="entry name" value="RNase_Z_BN"/>
    <property type="match status" value="1"/>
</dbReference>
<comment type="subunit">
    <text evidence="1">Homodimer.</text>
</comment>
<gene>
    <name evidence="1" type="primary">rnz</name>
    <name evidence="2" type="ORF">KSS95_15450</name>
</gene>
<keyword evidence="1" id="KW-0819">tRNA processing</keyword>